<keyword evidence="1" id="KW-0479">Metal-binding</keyword>
<dbReference type="Gene3D" id="2.60.40.420">
    <property type="entry name" value="Cupredoxins - blue copper proteins"/>
    <property type="match status" value="1"/>
</dbReference>
<dbReference type="InterPro" id="IPR008972">
    <property type="entry name" value="Cupredoxin"/>
</dbReference>
<dbReference type="RefSeq" id="WP_249769444.1">
    <property type="nucleotide sequence ID" value="NZ_CP097332.1"/>
</dbReference>
<keyword evidence="7" id="KW-1185">Reference proteome</keyword>
<evidence type="ECO:0000256" key="4">
    <source>
        <dbReference type="SAM" id="MobiDB-lite"/>
    </source>
</evidence>
<sequence>MTVDPQDAVTGSEPINRFSIRISRRTMIKSMVSAAAAGGVLALGRGNWKSSPALQLDANTPPVKAYTLAGTDGWVSMPVGANAMPPYFPDSLAPANGNHTTDLRKDLFTTYAFGFRNVTAYNPQLSPTSRFLVDNVKNHVQISAPLIYAQAGQDLRLTLFNLGMGNRPDLFDSHTIHFHGFANQIAYFDGVPDASLSVPPGQSLHYRYLPVDAGTYMYHCHVEDVEHVQMGMNGMVFIAPRKGLNYAYDTAGDATTPNEQSSRFDRQFSIHLSEIFPQGHFGDAHIQDTDWTDFTGYFRLMNGRAWPDTIAPHAGDYPTGAPGDPDAALIGTGDALVDATRLRYQPLSSLIQGEAGEYLLVRVSHLGYEQHSLVLPGLPMTIIGQDAKFLGAGRDGYYPDYQYAQNDPLKPQRVPDAPRGNVQTQTNRVDIGPGESRDLLIGPLPAVTQKTVFPFYDREFGYLNGPDTTAGYGGMRTEVHVYPAGGLQRPTAAELDQLTSGPDAKTLDLQGNSVSNFIGSGAAVKYRDGSDIRQTFPGKLYQAK</sequence>
<evidence type="ECO:0000256" key="3">
    <source>
        <dbReference type="ARBA" id="ARBA00023008"/>
    </source>
</evidence>
<evidence type="ECO:0000313" key="6">
    <source>
        <dbReference type="EMBL" id="UQX87018.1"/>
    </source>
</evidence>
<dbReference type="Proteomes" id="UP001056336">
    <property type="component" value="Chromosome"/>
</dbReference>
<dbReference type="InterPro" id="IPR045087">
    <property type="entry name" value="Cu-oxidase_fam"/>
</dbReference>
<feature type="domain" description="Plastocyanin-like" evidence="5">
    <location>
        <begin position="141"/>
        <end position="242"/>
    </location>
</feature>
<evidence type="ECO:0000256" key="1">
    <source>
        <dbReference type="ARBA" id="ARBA00022723"/>
    </source>
</evidence>
<dbReference type="InterPro" id="IPR011707">
    <property type="entry name" value="Cu-oxidase-like_N"/>
</dbReference>
<reference evidence="6" key="1">
    <citation type="journal article" date="2018" name="Int. J. Syst. Evol. Microbiol.">
        <title>Jatrophihabitans telluris sp. nov., isolated from sediment soil of lava forest wetlands and the emended description of the genus Jatrophihabitans.</title>
        <authorList>
            <person name="Lee K.C."/>
            <person name="Suh M.K."/>
            <person name="Eom M.K."/>
            <person name="Kim K.K."/>
            <person name="Kim J.S."/>
            <person name="Kim D.S."/>
            <person name="Ko S.H."/>
            <person name="Shin Y.K."/>
            <person name="Lee J.S."/>
        </authorList>
    </citation>
    <scope>NUCLEOTIDE SEQUENCE</scope>
    <source>
        <strain evidence="6">N237</strain>
    </source>
</reference>
<evidence type="ECO:0000313" key="7">
    <source>
        <dbReference type="Proteomes" id="UP001056336"/>
    </source>
</evidence>
<reference evidence="6" key="2">
    <citation type="submission" date="2022-05" db="EMBL/GenBank/DDBJ databases">
        <authorList>
            <person name="Kim J.-S."/>
            <person name="Lee K."/>
            <person name="Suh M."/>
            <person name="Eom M."/>
            <person name="Kim J.-S."/>
            <person name="Kim D.-S."/>
            <person name="Ko S.-H."/>
            <person name="Shin Y."/>
            <person name="Lee J.-S."/>
        </authorList>
    </citation>
    <scope>NUCLEOTIDE SEQUENCE</scope>
    <source>
        <strain evidence="6">N237</strain>
    </source>
</reference>
<organism evidence="6 7">
    <name type="scientific">Jatrophihabitans telluris</name>
    <dbReference type="NCBI Taxonomy" id="2038343"/>
    <lineage>
        <taxon>Bacteria</taxon>
        <taxon>Bacillati</taxon>
        <taxon>Actinomycetota</taxon>
        <taxon>Actinomycetes</taxon>
        <taxon>Jatrophihabitantales</taxon>
        <taxon>Jatrophihabitantaceae</taxon>
        <taxon>Jatrophihabitans</taxon>
    </lineage>
</organism>
<dbReference type="EMBL" id="CP097332">
    <property type="protein sequence ID" value="UQX87018.1"/>
    <property type="molecule type" value="Genomic_DNA"/>
</dbReference>
<dbReference type="PANTHER" id="PTHR11709:SF394">
    <property type="entry name" value="FI03373P-RELATED"/>
    <property type="match status" value="1"/>
</dbReference>
<gene>
    <name evidence="6" type="ORF">M6D93_11945</name>
</gene>
<keyword evidence="3" id="KW-0186">Copper</keyword>
<feature type="region of interest" description="Disordered" evidence="4">
    <location>
        <begin position="410"/>
        <end position="434"/>
    </location>
</feature>
<accession>A0ABY4QTM6</accession>
<dbReference type="SUPFAM" id="SSF49503">
    <property type="entry name" value="Cupredoxins"/>
    <property type="match status" value="2"/>
</dbReference>
<dbReference type="PROSITE" id="PS51318">
    <property type="entry name" value="TAT"/>
    <property type="match status" value="1"/>
</dbReference>
<name>A0ABY4QTM6_9ACTN</name>
<evidence type="ECO:0000259" key="5">
    <source>
        <dbReference type="Pfam" id="PF07732"/>
    </source>
</evidence>
<evidence type="ECO:0000256" key="2">
    <source>
        <dbReference type="ARBA" id="ARBA00023002"/>
    </source>
</evidence>
<proteinExistence type="predicted"/>
<protein>
    <submittedName>
        <fullName evidence="6">Multicopper oxidase domain-containing protein</fullName>
    </submittedName>
</protein>
<dbReference type="PANTHER" id="PTHR11709">
    <property type="entry name" value="MULTI-COPPER OXIDASE"/>
    <property type="match status" value="1"/>
</dbReference>
<dbReference type="Pfam" id="PF07732">
    <property type="entry name" value="Cu-oxidase_3"/>
    <property type="match status" value="1"/>
</dbReference>
<dbReference type="InterPro" id="IPR006311">
    <property type="entry name" value="TAT_signal"/>
</dbReference>
<keyword evidence="2" id="KW-0560">Oxidoreductase</keyword>